<dbReference type="SUPFAM" id="SSF53300">
    <property type="entry name" value="vWA-like"/>
    <property type="match status" value="1"/>
</dbReference>
<evidence type="ECO:0000313" key="3">
    <source>
        <dbReference type="EMBL" id="MCZ0864816.1"/>
    </source>
</evidence>
<evidence type="ECO:0000259" key="2">
    <source>
        <dbReference type="Pfam" id="PF07589"/>
    </source>
</evidence>
<dbReference type="RefSeq" id="WP_258330969.1">
    <property type="nucleotide sequence ID" value="NZ_JAPTGG010000004.1"/>
</dbReference>
<keyword evidence="4" id="KW-1185">Reference proteome</keyword>
<feature type="signal peptide" evidence="1">
    <location>
        <begin position="1"/>
        <end position="20"/>
    </location>
</feature>
<protein>
    <submittedName>
        <fullName evidence="3">PEP-CTERM sorting domain-containing protein</fullName>
    </submittedName>
</protein>
<dbReference type="Gene3D" id="3.40.50.410">
    <property type="entry name" value="von Willebrand factor, type A domain"/>
    <property type="match status" value="1"/>
</dbReference>
<gene>
    <name evidence="3" type="ORF">O0V09_06365</name>
</gene>
<evidence type="ECO:0000313" key="4">
    <source>
        <dbReference type="Proteomes" id="UP001069090"/>
    </source>
</evidence>
<keyword evidence="1" id="KW-0732">Signal</keyword>
<dbReference type="NCBIfam" id="TIGR02595">
    <property type="entry name" value="PEP_CTERM"/>
    <property type="match status" value="1"/>
</dbReference>
<feature type="chain" id="PRO_5039918344" evidence="1">
    <location>
        <begin position="21"/>
        <end position="284"/>
    </location>
</feature>
<dbReference type="Pfam" id="PF07589">
    <property type="entry name" value="PEP-CTERM"/>
    <property type="match status" value="1"/>
</dbReference>
<dbReference type="AlphaFoldDB" id="A0A9J6RKR9"/>
<feature type="domain" description="Ice-binding protein C-terminal" evidence="2">
    <location>
        <begin position="259"/>
        <end position="280"/>
    </location>
</feature>
<evidence type="ECO:0000256" key="1">
    <source>
        <dbReference type="SAM" id="SignalP"/>
    </source>
</evidence>
<accession>A0A9J6RKR9</accession>
<dbReference type="InterPro" id="IPR013424">
    <property type="entry name" value="Ice-binding_C"/>
</dbReference>
<name>A0A9J6RKR9_9GAMM</name>
<dbReference type="Proteomes" id="UP001069090">
    <property type="component" value="Unassembled WGS sequence"/>
</dbReference>
<proteinExistence type="predicted"/>
<dbReference type="InterPro" id="IPR036465">
    <property type="entry name" value="vWFA_dom_sf"/>
</dbReference>
<comment type="caution">
    <text evidence="3">The sequence shown here is derived from an EMBL/GenBank/DDBJ whole genome shotgun (WGS) entry which is preliminary data.</text>
</comment>
<reference evidence="3 4" key="1">
    <citation type="submission" date="2022-12" db="EMBL/GenBank/DDBJ databases">
        <title>Dasania phycosphaerae sp. nov., isolated from particulate material of the south coast of Korea.</title>
        <authorList>
            <person name="Jiang Y."/>
        </authorList>
    </citation>
    <scope>NUCLEOTIDE SEQUENCE [LARGE SCALE GENOMIC DNA]</scope>
    <source>
        <strain evidence="3 4">GY-19</strain>
    </source>
</reference>
<organism evidence="3 4">
    <name type="scientific">Dasania phycosphaerae</name>
    <dbReference type="NCBI Taxonomy" id="2950436"/>
    <lineage>
        <taxon>Bacteria</taxon>
        <taxon>Pseudomonadati</taxon>
        <taxon>Pseudomonadota</taxon>
        <taxon>Gammaproteobacteria</taxon>
        <taxon>Cellvibrionales</taxon>
        <taxon>Spongiibacteraceae</taxon>
        <taxon>Dasania</taxon>
    </lineage>
</organism>
<dbReference type="EMBL" id="JAPTGG010000004">
    <property type="protein sequence ID" value="MCZ0864816.1"/>
    <property type="molecule type" value="Genomic_DNA"/>
</dbReference>
<sequence length="284" mass="28568">MKFTKLAVAILASTALPVFATAITTDIVTVVDESGSMGGEHAWIGGMITSLDTALAAEAGADPFSAQYGLVGFGGGGGHTGGHSHLVGGGEFGTAAEFNTATGGLLLNGFLEDGYSGINTALGYTGQANSVRNIILVTDEDRDTHDAGLSYASMAADLASDKALLNAVINSSIYCGDNSVALGMDSDGTGYKADGSGGFTTCAGAYGSGNSSWNDYALLAFGTGGAAWDLNQLRAGGLTADSFTAAFVDIKVQETIIRTPEPSSLGLLGLGLAGLIWGRKKAKA</sequence>